<sequence length="115" mass="12999">MSDIEDLTSRMRHFTEARDWARFHDPKSLTLALVGEVGELAELLQWLPHEEQVDAVRSQPMHGRLAEELSDVLLYLLRLADVVGVDLAEAAASKLRANEERFPPDDHRSVAPTKT</sequence>
<gene>
    <name evidence="3" type="ORF">SAMN04488085_11062</name>
</gene>
<evidence type="ECO:0000259" key="2">
    <source>
        <dbReference type="Pfam" id="PF03819"/>
    </source>
</evidence>
<dbReference type="PANTHER" id="PTHR14552:SF21">
    <property type="entry name" value="DCTP PYROPHOSPHATASE 1"/>
    <property type="match status" value="1"/>
</dbReference>
<feature type="region of interest" description="Disordered" evidence="1">
    <location>
        <begin position="94"/>
        <end position="115"/>
    </location>
</feature>
<evidence type="ECO:0000256" key="1">
    <source>
        <dbReference type="SAM" id="MobiDB-lite"/>
    </source>
</evidence>
<feature type="compositionally biased region" description="Basic and acidic residues" evidence="1">
    <location>
        <begin position="96"/>
        <end position="109"/>
    </location>
</feature>
<dbReference type="InParanoid" id="A0A1I4H6G8"/>
<feature type="domain" description="NTP pyrophosphohydrolase MazG-like" evidence="2">
    <location>
        <begin position="26"/>
        <end position="101"/>
    </location>
</feature>
<dbReference type="CDD" id="cd11537">
    <property type="entry name" value="NTP-PPase_RS21-C6_like"/>
    <property type="match status" value="1"/>
</dbReference>
<organism evidence="3 4">
    <name type="scientific">Geodermatophilus ruber</name>
    <dbReference type="NCBI Taxonomy" id="504800"/>
    <lineage>
        <taxon>Bacteria</taxon>
        <taxon>Bacillati</taxon>
        <taxon>Actinomycetota</taxon>
        <taxon>Actinomycetes</taxon>
        <taxon>Geodermatophilales</taxon>
        <taxon>Geodermatophilaceae</taxon>
        <taxon>Geodermatophilus</taxon>
    </lineage>
</organism>
<dbReference type="STRING" id="504800.SAMN04488085_11062"/>
<dbReference type="Gene3D" id="1.10.287.1080">
    <property type="entry name" value="MazG-like"/>
    <property type="match status" value="1"/>
</dbReference>
<dbReference type="InterPro" id="IPR004518">
    <property type="entry name" value="MazG-like_dom"/>
</dbReference>
<name>A0A1I4H6G8_9ACTN</name>
<dbReference type="RefSeq" id="WP_218146295.1">
    <property type="nucleotide sequence ID" value="NZ_FOSW01000010.1"/>
</dbReference>
<accession>A0A1I4H6G8</accession>
<evidence type="ECO:0000313" key="3">
    <source>
        <dbReference type="EMBL" id="SFL37922.1"/>
    </source>
</evidence>
<dbReference type="PIRSF" id="PIRSF029826">
    <property type="entry name" value="UCP029826_pph"/>
    <property type="match status" value="1"/>
</dbReference>
<protein>
    <submittedName>
        <fullName evidence="3">NTP pyrophosphatase, house-cleaning of non-canonical NTPs</fullName>
    </submittedName>
</protein>
<dbReference type="GO" id="GO:0009143">
    <property type="term" value="P:nucleoside triphosphate catabolic process"/>
    <property type="evidence" value="ECO:0007669"/>
    <property type="project" value="InterPro"/>
</dbReference>
<dbReference type="AlphaFoldDB" id="A0A1I4H6G8"/>
<dbReference type="PANTHER" id="PTHR14552">
    <property type="match status" value="1"/>
</dbReference>
<keyword evidence="4" id="KW-1185">Reference proteome</keyword>
<proteinExistence type="predicted"/>
<dbReference type="GO" id="GO:0047429">
    <property type="term" value="F:nucleoside triphosphate diphosphatase activity"/>
    <property type="evidence" value="ECO:0007669"/>
    <property type="project" value="InterPro"/>
</dbReference>
<dbReference type="EMBL" id="FOSW01000010">
    <property type="protein sequence ID" value="SFL37922.1"/>
    <property type="molecule type" value="Genomic_DNA"/>
</dbReference>
<dbReference type="Pfam" id="PF03819">
    <property type="entry name" value="MazG"/>
    <property type="match status" value="1"/>
</dbReference>
<dbReference type="InterPro" id="IPR025984">
    <property type="entry name" value="DCTPP"/>
</dbReference>
<evidence type="ECO:0000313" key="4">
    <source>
        <dbReference type="Proteomes" id="UP000199152"/>
    </source>
</evidence>
<dbReference type="Proteomes" id="UP000199152">
    <property type="component" value="Unassembled WGS sequence"/>
</dbReference>
<dbReference type="SUPFAM" id="SSF101386">
    <property type="entry name" value="all-alpha NTP pyrophosphatases"/>
    <property type="match status" value="1"/>
</dbReference>
<reference evidence="3 4" key="1">
    <citation type="submission" date="2016-10" db="EMBL/GenBank/DDBJ databases">
        <authorList>
            <person name="de Groot N.N."/>
        </authorList>
    </citation>
    <scope>NUCLEOTIDE SEQUENCE [LARGE SCALE GENOMIC DNA]</scope>
    <source>
        <strain evidence="3 4">DSM 45317</strain>
    </source>
</reference>